<reference evidence="2" key="2">
    <citation type="submission" date="2025-08" db="UniProtKB">
        <authorList>
            <consortium name="RefSeq"/>
        </authorList>
    </citation>
    <scope>IDENTIFICATION</scope>
    <source>
        <tissue evidence="2">Leaf</tissue>
    </source>
</reference>
<dbReference type="InterPro" id="IPR032675">
    <property type="entry name" value="LRR_dom_sf"/>
</dbReference>
<evidence type="ECO:0000313" key="2">
    <source>
        <dbReference type="RefSeq" id="XP_019085131.1"/>
    </source>
</evidence>
<evidence type="ECO:0000313" key="1">
    <source>
        <dbReference type="Proteomes" id="UP000694864"/>
    </source>
</evidence>
<name>A0ABM1QEE3_CAMSA</name>
<sequence>HLCHLLSDTNFFHSTRGYLRSLHLYHLRMMDGESLSPVLSACLNLTDLKIVGFVSGRGLNPLEQLGLLTRNCRLIENLFIEIYNSAGRITDSSLLEFGDNFPNLISLSLLCFRLNDAIAQKLIKGFRHLKHINLSRSPVISGCFLRGLGLCCKDSPLETLLLCNCNSLKEREVLLFLNSLLDGDFKSIRLIDVSNNQGLVSDSDDEGSSSSGPRCRIKTELKEQNTSILIRIALLLILRKLTQNLKSQNLISCATN</sequence>
<accession>A0ABM1QEE3</accession>
<feature type="non-terminal residue" evidence="2">
    <location>
        <position position="1"/>
    </location>
</feature>
<protein>
    <submittedName>
        <fullName evidence="2">F-box protein At4g02760-like</fullName>
    </submittedName>
</protein>
<dbReference type="GeneID" id="104714499"/>
<reference evidence="1" key="1">
    <citation type="journal article" date="2014" name="Nat. Commun.">
        <title>The emerging biofuel crop Camelina sativa retains a highly undifferentiated hexaploid genome structure.</title>
        <authorList>
            <person name="Kagale S."/>
            <person name="Koh C."/>
            <person name="Nixon J."/>
            <person name="Bollina V."/>
            <person name="Clarke W.E."/>
            <person name="Tuteja R."/>
            <person name="Spillane C."/>
            <person name="Robinson S.J."/>
            <person name="Links M.G."/>
            <person name="Clarke C."/>
            <person name="Higgins E.E."/>
            <person name="Huebert T."/>
            <person name="Sharpe A.G."/>
            <person name="Parkin I.A."/>
        </authorList>
    </citation>
    <scope>NUCLEOTIDE SEQUENCE [LARGE SCALE GENOMIC DNA]</scope>
    <source>
        <strain evidence="1">cv. DH55</strain>
    </source>
</reference>
<proteinExistence type="predicted"/>
<dbReference type="SUPFAM" id="SSF52047">
    <property type="entry name" value="RNI-like"/>
    <property type="match status" value="1"/>
</dbReference>
<organism evidence="1 2">
    <name type="scientific">Camelina sativa</name>
    <name type="common">False flax</name>
    <name type="synonym">Myagrum sativum</name>
    <dbReference type="NCBI Taxonomy" id="90675"/>
    <lineage>
        <taxon>Eukaryota</taxon>
        <taxon>Viridiplantae</taxon>
        <taxon>Streptophyta</taxon>
        <taxon>Embryophyta</taxon>
        <taxon>Tracheophyta</taxon>
        <taxon>Spermatophyta</taxon>
        <taxon>Magnoliopsida</taxon>
        <taxon>eudicotyledons</taxon>
        <taxon>Gunneridae</taxon>
        <taxon>Pentapetalae</taxon>
        <taxon>rosids</taxon>
        <taxon>malvids</taxon>
        <taxon>Brassicales</taxon>
        <taxon>Brassicaceae</taxon>
        <taxon>Camelineae</taxon>
        <taxon>Camelina</taxon>
    </lineage>
</organism>
<keyword evidence="1" id="KW-1185">Reference proteome</keyword>
<gene>
    <name evidence="2" type="primary">LOC104714499</name>
</gene>
<dbReference type="RefSeq" id="XP_019085131.1">
    <property type="nucleotide sequence ID" value="XM_019229586.1"/>
</dbReference>
<dbReference type="Proteomes" id="UP000694864">
    <property type="component" value="Chromosome 2"/>
</dbReference>
<dbReference type="Gene3D" id="3.80.10.10">
    <property type="entry name" value="Ribonuclease Inhibitor"/>
    <property type="match status" value="1"/>
</dbReference>